<gene>
    <name evidence="13" type="ORF">Lepil_0076</name>
</gene>
<dbReference type="InterPro" id="IPR020612">
    <property type="entry name" value="Methylthiotransferase_CS"/>
</dbReference>
<keyword evidence="2" id="KW-0004">4Fe-4S</keyword>
<organism evidence="13 14">
    <name type="scientific">Leptonema illini DSM 21528</name>
    <dbReference type="NCBI Taxonomy" id="929563"/>
    <lineage>
        <taxon>Bacteria</taxon>
        <taxon>Pseudomonadati</taxon>
        <taxon>Spirochaetota</taxon>
        <taxon>Spirochaetia</taxon>
        <taxon>Leptospirales</taxon>
        <taxon>Leptospiraceae</taxon>
        <taxon>Leptonema</taxon>
    </lineage>
</organism>
<evidence type="ECO:0000313" key="13">
    <source>
        <dbReference type="EMBL" id="EHQ04787.1"/>
    </source>
</evidence>
<dbReference type="STRING" id="183.GCA_002009735_02953"/>
<dbReference type="PROSITE" id="PS01278">
    <property type="entry name" value="MTTASE_RADICAL"/>
    <property type="match status" value="1"/>
</dbReference>
<dbReference type="GO" id="GO:0035598">
    <property type="term" value="F:tRNA (N(6)-L-threonylcarbamoyladenosine(37)-C(2))-methylthiotransferase activity"/>
    <property type="evidence" value="ECO:0007669"/>
    <property type="project" value="TreeGrafter"/>
</dbReference>
<proteinExistence type="predicted"/>
<dbReference type="AlphaFoldDB" id="H2CHG4"/>
<evidence type="ECO:0000259" key="12">
    <source>
        <dbReference type="PROSITE" id="PS51918"/>
    </source>
</evidence>
<dbReference type="InterPro" id="IPR038135">
    <property type="entry name" value="Methylthiotransferase_N_sf"/>
</dbReference>
<evidence type="ECO:0000256" key="7">
    <source>
        <dbReference type="ARBA" id="ARBA00022723"/>
    </source>
</evidence>
<evidence type="ECO:0000256" key="4">
    <source>
        <dbReference type="ARBA" id="ARBA00022679"/>
    </source>
</evidence>
<dbReference type="HOGENOM" id="CLU_018697_1_0_12"/>
<dbReference type="InterPro" id="IPR007197">
    <property type="entry name" value="rSAM"/>
</dbReference>
<dbReference type="Gene3D" id="3.80.30.20">
    <property type="entry name" value="tm_1862 like domain"/>
    <property type="match status" value="1"/>
</dbReference>
<evidence type="ECO:0000256" key="2">
    <source>
        <dbReference type="ARBA" id="ARBA00022485"/>
    </source>
</evidence>
<dbReference type="FunFam" id="3.40.50.12160:FF:000004">
    <property type="entry name" value="Threonylcarbamoyladenosine tRNA methylthiotransferase MtaB"/>
    <property type="match status" value="1"/>
</dbReference>
<reference evidence="13 14" key="1">
    <citation type="submission" date="2011-10" db="EMBL/GenBank/DDBJ databases">
        <title>The Improved High-Quality Draft genome of Leptonema illini DSM 21528.</title>
        <authorList>
            <consortium name="US DOE Joint Genome Institute (JGI-PGF)"/>
            <person name="Lucas S."/>
            <person name="Copeland A."/>
            <person name="Lapidus A."/>
            <person name="Glavina del Rio T."/>
            <person name="Dalin E."/>
            <person name="Tice H."/>
            <person name="Bruce D."/>
            <person name="Goodwin L."/>
            <person name="Pitluck S."/>
            <person name="Peters L."/>
            <person name="Mikhailova N."/>
            <person name="Held B."/>
            <person name="Kyrpides N."/>
            <person name="Mavromatis K."/>
            <person name="Ivanova N."/>
            <person name="Markowitz V."/>
            <person name="Cheng J.-F."/>
            <person name="Hugenholtz P."/>
            <person name="Woyke T."/>
            <person name="Wu D."/>
            <person name="Gronow S."/>
            <person name="Wellnitz S."/>
            <person name="Brambilla E.-M."/>
            <person name="Klenk H.-P."/>
            <person name="Eisen J.A."/>
        </authorList>
    </citation>
    <scope>NUCLEOTIDE SEQUENCE [LARGE SCALE GENOMIC DNA]</scope>
    <source>
        <strain evidence="13 14">DSM 21528</strain>
    </source>
</reference>
<dbReference type="SUPFAM" id="SSF102114">
    <property type="entry name" value="Radical SAM enzymes"/>
    <property type="match status" value="1"/>
</dbReference>
<sequence>MESTPLQKATSTESTELSVGIHTLGCRLNQYESDGILNRFGRHSYRIVPLTDGPDIAIINTCTVTESADARNRNIIRQVLRRNPQARIFVTGCYAQTDPEKILGIPGVRAVVGNDRKSNIFEIIEGMLEEERRSDADPVSQSVHSLRTTQSPPSAQVSLSGGAIADPGRGKRAVLTDPFAYGDVFPVDHSRAYLKIQDGCDRKCSYCKIPQARGGGISRDAAEIMAHLRRMDEAGIPEIVLTGVNLGWFRENNMRFADLLERMLETVKHARIRLSSIEPSDVNERLAELSLHPRFCNYLHVPVQSGSANILRQMKRSYTPETFRMRIEKVRSINPDVFLGTDLMVGFPGETDADFEDSLKLLVDLDIAGVHAFPFSPREGTIAAVMPGRVHGTTVKERMQRVAAHKEAAMESFYRRMDGSIVEGVLEGEAKAEAKEVGSSLFMEALTGEFLRLNVPISDTTTLRRGQLVKLKLQAEGRVGWPVD</sequence>
<evidence type="ECO:0000256" key="8">
    <source>
        <dbReference type="ARBA" id="ARBA00023004"/>
    </source>
</evidence>
<evidence type="ECO:0000313" key="14">
    <source>
        <dbReference type="Proteomes" id="UP000005737"/>
    </source>
</evidence>
<dbReference type="CDD" id="cd01335">
    <property type="entry name" value="Radical_SAM"/>
    <property type="match status" value="1"/>
</dbReference>
<evidence type="ECO:0000256" key="1">
    <source>
        <dbReference type="ARBA" id="ARBA00001966"/>
    </source>
</evidence>
<name>H2CHG4_9LEPT</name>
<feature type="compositionally biased region" description="Polar residues" evidence="10">
    <location>
        <begin position="139"/>
        <end position="159"/>
    </location>
</feature>
<accession>H2CHG4</accession>
<comment type="cofactor">
    <cofactor evidence="1">
        <name>[4Fe-4S] cluster</name>
        <dbReference type="ChEBI" id="CHEBI:49883"/>
    </cofactor>
</comment>
<dbReference type="InterPro" id="IPR058240">
    <property type="entry name" value="rSAM_sf"/>
</dbReference>
<dbReference type="SMART" id="SM00729">
    <property type="entry name" value="Elp3"/>
    <property type="match status" value="1"/>
</dbReference>
<dbReference type="NCBIfam" id="TIGR01579">
    <property type="entry name" value="MiaB-like-C"/>
    <property type="match status" value="1"/>
</dbReference>
<dbReference type="Pfam" id="PF00919">
    <property type="entry name" value="UPF0004"/>
    <property type="match status" value="1"/>
</dbReference>
<keyword evidence="5" id="KW-0949">S-adenosyl-L-methionine</keyword>
<keyword evidence="3" id="KW-0963">Cytoplasm</keyword>
<dbReference type="Gene3D" id="3.40.50.12160">
    <property type="entry name" value="Methylthiotransferase, N-terminal domain"/>
    <property type="match status" value="1"/>
</dbReference>
<keyword evidence="4" id="KW-0808">Transferase</keyword>
<dbReference type="PROSITE" id="PS51449">
    <property type="entry name" value="MTTASE_N"/>
    <property type="match status" value="1"/>
</dbReference>
<evidence type="ECO:0000259" key="11">
    <source>
        <dbReference type="PROSITE" id="PS51449"/>
    </source>
</evidence>
<dbReference type="PANTHER" id="PTHR11918">
    <property type="entry name" value="RADICAL SAM PROTEINS"/>
    <property type="match status" value="1"/>
</dbReference>
<keyword evidence="6" id="KW-0819">tRNA processing</keyword>
<keyword evidence="9" id="KW-0411">Iron-sulfur</keyword>
<dbReference type="PANTHER" id="PTHR11918:SF45">
    <property type="entry name" value="THREONYLCARBAMOYLADENOSINE TRNA METHYLTHIOTRANSFERASE"/>
    <property type="match status" value="1"/>
</dbReference>
<dbReference type="GO" id="GO:0046872">
    <property type="term" value="F:metal ion binding"/>
    <property type="evidence" value="ECO:0007669"/>
    <property type="project" value="UniProtKB-KW"/>
</dbReference>
<keyword evidence="8" id="KW-0408">Iron</keyword>
<dbReference type="InterPro" id="IPR023404">
    <property type="entry name" value="rSAM_horseshoe"/>
</dbReference>
<dbReference type="InterPro" id="IPR013848">
    <property type="entry name" value="Methylthiotransferase_N"/>
</dbReference>
<feature type="region of interest" description="Disordered" evidence="10">
    <location>
        <begin position="132"/>
        <end position="162"/>
    </location>
</feature>
<keyword evidence="14" id="KW-1185">Reference proteome</keyword>
<dbReference type="Proteomes" id="UP000005737">
    <property type="component" value="Unassembled WGS sequence"/>
</dbReference>
<evidence type="ECO:0000256" key="5">
    <source>
        <dbReference type="ARBA" id="ARBA00022691"/>
    </source>
</evidence>
<dbReference type="GO" id="GO:0051539">
    <property type="term" value="F:4 iron, 4 sulfur cluster binding"/>
    <property type="evidence" value="ECO:0007669"/>
    <property type="project" value="UniProtKB-KW"/>
</dbReference>
<evidence type="ECO:0000256" key="6">
    <source>
        <dbReference type="ARBA" id="ARBA00022694"/>
    </source>
</evidence>
<feature type="domain" description="Radical SAM core" evidence="12">
    <location>
        <begin position="186"/>
        <end position="412"/>
    </location>
</feature>
<dbReference type="SFLD" id="SFLDS00029">
    <property type="entry name" value="Radical_SAM"/>
    <property type="match status" value="1"/>
</dbReference>
<dbReference type="PROSITE" id="PS51918">
    <property type="entry name" value="RADICAL_SAM"/>
    <property type="match status" value="1"/>
</dbReference>
<evidence type="ECO:0000256" key="3">
    <source>
        <dbReference type="ARBA" id="ARBA00022490"/>
    </source>
</evidence>
<dbReference type="InterPro" id="IPR006467">
    <property type="entry name" value="MiaB-like_bact"/>
</dbReference>
<protein>
    <submittedName>
        <fullName evidence="13">MiaB-like tRNA modifying enzyme</fullName>
    </submittedName>
</protein>
<feature type="domain" description="MTTase N-terminal" evidence="11">
    <location>
        <begin position="17"/>
        <end position="129"/>
    </location>
</feature>
<evidence type="ECO:0000256" key="9">
    <source>
        <dbReference type="ARBA" id="ARBA00023014"/>
    </source>
</evidence>
<dbReference type="InterPro" id="IPR006638">
    <property type="entry name" value="Elp3/MiaA/NifB-like_rSAM"/>
</dbReference>
<dbReference type="Pfam" id="PF04055">
    <property type="entry name" value="Radical_SAM"/>
    <property type="match status" value="1"/>
</dbReference>
<dbReference type="EMBL" id="JH597773">
    <property type="protein sequence ID" value="EHQ04787.1"/>
    <property type="molecule type" value="Genomic_DNA"/>
</dbReference>
<dbReference type="SFLD" id="SFLDG01082">
    <property type="entry name" value="B12-binding_domain_containing"/>
    <property type="match status" value="1"/>
</dbReference>
<keyword evidence="7" id="KW-0479">Metal-binding</keyword>
<evidence type="ECO:0000256" key="10">
    <source>
        <dbReference type="SAM" id="MobiDB-lite"/>
    </source>
</evidence>